<evidence type="ECO:0000313" key="3">
    <source>
        <dbReference type="Proteomes" id="UP001152561"/>
    </source>
</evidence>
<accession>A0A9Q1RPI9</accession>
<evidence type="ECO:0000313" key="2">
    <source>
        <dbReference type="EMBL" id="KAJ8570582.1"/>
    </source>
</evidence>
<reference evidence="3" key="1">
    <citation type="journal article" date="2023" name="Proc. Natl. Acad. Sci. U.S.A.">
        <title>Genomic and structural basis for evolution of tropane alkaloid biosynthesis.</title>
        <authorList>
            <person name="Wanga Y.-J."/>
            <person name="Taina T."/>
            <person name="Yua J.-Y."/>
            <person name="Lia J."/>
            <person name="Xua B."/>
            <person name="Chenc J."/>
            <person name="D'Auriad J.C."/>
            <person name="Huanga J.-P."/>
            <person name="Huanga S.-X."/>
        </authorList>
    </citation>
    <scope>NUCLEOTIDE SEQUENCE [LARGE SCALE GENOMIC DNA]</scope>
    <source>
        <strain evidence="3">cv. KIB-2019</strain>
    </source>
</reference>
<comment type="caution">
    <text evidence="2">The sequence shown here is derived from an EMBL/GenBank/DDBJ whole genome shotgun (WGS) entry which is preliminary data.</text>
</comment>
<sequence length="137" mass="15267">MGEYEFTSTYAKRNTSSEKQRKGHKSSLRNLKGDKYGDGITSNETPTLQDGFKMTRHHENDRIIRSTQRGPYSAMPKESVQMWARARDLEGAGDGEANSHSNPISRKHDTSPGEGEVSITGNPTSPSNCNELHHMEC</sequence>
<evidence type="ECO:0000256" key="1">
    <source>
        <dbReference type="SAM" id="MobiDB-lite"/>
    </source>
</evidence>
<feature type="compositionally biased region" description="Polar residues" evidence="1">
    <location>
        <begin position="119"/>
        <end position="130"/>
    </location>
</feature>
<feature type="region of interest" description="Disordered" evidence="1">
    <location>
        <begin position="1"/>
        <end position="49"/>
    </location>
</feature>
<dbReference type="Proteomes" id="UP001152561">
    <property type="component" value="Unassembled WGS sequence"/>
</dbReference>
<gene>
    <name evidence="2" type="ORF">K7X08_037554</name>
</gene>
<dbReference type="EMBL" id="JAJAGQ010000002">
    <property type="protein sequence ID" value="KAJ8570582.1"/>
    <property type="molecule type" value="Genomic_DNA"/>
</dbReference>
<organism evidence="2 3">
    <name type="scientific">Anisodus acutangulus</name>
    <dbReference type="NCBI Taxonomy" id="402998"/>
    <lineage>
        <taxon>Eukaryota</taxon>
        <taxon>Viridiplantae</taxon>
        <taxon>Streptophyta</taxon>
        <taxon>Embryophyta</taxon>
        <taxon>Tracheophyta</taxon>
        <taxon>Spermatophyta</taxon>
        <taxon>Magnoliopsida</taxon>
        <taxon>eudicotyledons</taxon>
        <taxon>Gunneridae</taxon>
        <taxon>Pentapetalae</taxon>
        <taxon>asterids</taxon>
        <taxon>lamiids</taxon>
        <taxon>Solanales</taxon>
        <taxon>Solanaceae</taxon>
        <taxon>Solanoideae</taxon>
        <taxon>Hyoscyameae</taxon>
        <taxon>Anisodus</taxon>
    </lineage>
</organism>
<feature type="region of interest" description="Disordered" evidence="1">
    <location>
        <begin position="87"/>
        <end position="137"/>
    </location>
</feature>
<feature type="compositionally biased region" description="Polar residues" evidence="1">
    <location>
        <begin position="1"/>
        <end position="14"/>
    </location>
</feature>
<keyword evidence="3" id="KW-1185">Reference proteome</keyword>
<name>A0A9Q1RPI9_9SOLA</name>
<dbReference type="AlphaFoldDB" id="A0A9Q1RPI9"/>
<proteinExistence type="predicted"/>
<protein>
    <submittedName>
        <fullName evidence="2">Uncharacterized protein</fullName>
    </submittedName>
</protein>